<dbReference type="PROSITE" id="PS50280">
    <property type="entry name" value="SET"/>
    <property type="match status" value="1"/>
</dbReference>
<organism evidence="3 4">
    <name type="scientific">Cladophialophora chaetospira</name>
    <dbReference type="NCBI Taxonomy" id="386627"/>
    <lineage>
        <taxon>Eukaryota</taxon>
        <taxon>Fungi</taxon>
        <taxon>Dikarya</taxon>
        <taxon>Ascomycota</taxon>
        <taxon>Pezizomycotina</taxon>
        <taxon>Eurotiomycetes</taxon>
        <taxon>Chaetothyriomycetidae</taxon>
        <taxon>Chaetothyriales</taxon>
        <taxon>Herpotrichiellaceae</taxon>
        <taxon>Cladophialophora</taxon>
    </lineage>
</organism>
<feature type="compositionally biased region" description="Low complexity" evidence="1">
    <location>
        <begin position="7"/>
        <end position="21"/>
    </location>
</feature>
<sequence>MHKEFASQLESLSLSEGSGVSTPTQPSHTGSDATVSPCPELDDTSSPESELRPQDTLLEVLSTPDRGLAVFTRRKIKAGTLILAETPLIFLSKADENDAVAIEKEFYRLSRPDQKAYLKLFDAQKSRMSQVVSIYYSNCYNCEGFKLDGTGGSALGAMASRINHSCIPNVQFSYHEPSNKMRFFTIRDIARGKEVVSNYERTVTDVAAKRQRKQQMYYGFTCRCEACVPRSEFWEKSDERRKGMHDAIRTVQVCEKRFVDRDAAIAQVERVEIATEALEALAKLETLLSKESLVGVPLANAYRSMAKWEERKGEIDSREVMKWKTRELEVCTNAFGKDAQRTMDIRVKLEELRAG</sequence>
<evidence type="ECO:0000256" key="1">
    <source>
        <dbReference type="SAM" id="MobiDB-lite"/>
    </source>
</evidence>
<comment type="caution">
    <text evidence="3">The sequence shown here is derived from an EMBL/GenBank/DDBJ whole genome shotgun (WGS) entry which is preliminary data.</text>
</comment>
<keyword evidence="4" id="KW-1185">Reference proteome</keyword>
<dbReference type="Proteomes" id="UP001172673">
    <property type="component" value="Unassembled WGS sequence"/>
</dbReference>
<dbReference type="PANTHER" id="PTHR47332">
    <property type="entry name" value="SET DOMAIN-CONTAINING PROTEIN 5"/>
    <property type="match status" value="1"/>
</dbReference>
<dbReference type="SMART" id="SM00317">
    <property type="entry name" value="SET"/>
    <property type="match status" value="1"/>
</dbReference>
<evidence type="ECO:0000313" key="3">
    <source>
        <dbReference type="EMBL" id="KAJ9611140.1"/>
    </source>
</evidence>
<feature type="region of interest" description="Disordered" evidence="1">
    <location>
        <begin position="1"/>
        <end position="55"/>
    </location>
</feature>
<reference evidence="3" key="1">
    <citation type="submission" date="2022-10" db="EMBL/GenBank/DDBJ databases">
        <title>Culturing micro-colonial fungi from biological soil crusts in the Mojave desert and describing Neophaeococcomyces mojavensis, and introducing the new genera and species Taxawa tesnikishii.</title>
        <authorList>
            <person name="Kurbessoian T."/>
            <person name="Stajich J.E."/>
        </authorList>
    </citation>
    <scope>NUCLEOTIDE SEQUENCE</scope>
    <source>
        <strain evidence="3">TK_41</strain>
    </source>
</reference>
<accession>A0AA38XD35</accession>
<dbReference type="SUPFAM" id="SSF82199">
    <property type="entry name" value="SET domain"/>
    <property type="match status" value="1"/>
</dbReference>
<dbReference type="Pfam" id="PF00856">
    <property type="entry name" value="SET"/>
    <property type="match status" value="1"/>
</dbReference>
<name>A0AA38XD35_9EURO</name>
<dbReference type="PANTHER" id="PTHR47332:SF2">
    <property type="entry name" value="SET-6"/>
    <property type="match status" value="1"/>
</dbReference>
<feature type="compositionally biased region" description="Polar residues" evidence="1">
    <location>
        <begin position="22"/>
        <end position="34"/>
    </location>
</feature>
<dbReference type="EMBL" id="JAPDRK010000006">
    <property type="protein sequence ID" value="KAJ9611140.1"/>
    <property type="molecule type" value="Genomic_DNA"/>
</dbReference>
<dbReference type="Gene3D" id="2.170.270.10">
    <property type="entry name" value="SET domain"/>
    <property type="match status" value="1"/>
</dbReference>
<protein>
    <recommendedName>
        <fullName evidence="2">SET domain-containing protein</fullName>
    </recommendedName>
</protein>
<evidence type="ECO:0000313" key="4">
    <source>
        <dbReference type="Proteomes" id="UP001172673"/>
    </source>
</evidence>
<proteinExistence type="predicted"/>
<dbReference type="InterPro" id="IPR053185">
    <property type="entry name" value="SET_domain_protein"/>
</dbReference>
<evidence type="ECO:0000259" key="2">
    <source>
        <dbReference type="PROSITE" id="PS50280"/>
    </source>
</evidence>
<gene>
    <name evidence="3" type="ORF">H2200_004323</name>
</gene>
<dbReference type="InterPro" id="IPR046341">
    <property type="entry name" value="SET_dom_sf"/>
</dbReference>
<dbReference type="CDD" id="cd20071">
    <property type="entry name" value="SET_SMYD"/>
    <property type="match status" value="1"/>
</dbReference>
<dbReference type="InterPro" id="IPR001214">
    <property type="entry name" value="SET_dom"/>
</dbReference>
<feature type="domain" description="SET" evidence="2">
    <location>
        <begin position="56"/>
        <end position="200"/>
    </location>
</feature>
<dbReference type="AlphaFoldDB" id="A0AA38XD35"/>